<reference evidence="1 2" key="1">
    <citation type="submission" date="2020-11" db="EMBL/GenBank/DDBJ databases">
        <title>Identification of Lelliottia nimipressuralis from Wound Infection by Whole Genome-Based Bacterial Identification.</title>
        <authorList>
            <person name="Navarathna D.H."/>
            <person name="Choi H."/>
            <person name="Jinadatha C."/>
            <person name="Chatterjee P."/>
            <person name="Hwang M."/>
        </authorList>
    </citation>
    <scope>NUCLEOTIDE SEQUENCE [LARGE SCALE GENOMIC DNA]</scope>
    <source>
        <strain evidence="1 2">DN2020</strain>
    </source>
</reference>
<evidence type="ECO:0000313" key="2">
    <source>
        <dbReference type="Proteomes" id="UP000628560"/>
    </source>
</evidence>
<organism evidence="1 2">
    <name type="scientific">Lelliottia nimipressuralis</name>
    <dbReference type="NCBI Taxonomy" id="69220"/>
    <lineage>
        <taxon>Bacteria</taxon>
        <taxon>Pseudomonadati</taxon>
        <taxon>Pseudomonadota</taxon>
        <taxon>Gammaproteobacteria</taxon>
        <taxon>Enterobacterales</taxon>
        <taxon>Enterobacteriaceae</taxon>
        <taxon>Lelliottia</taxon>
    </lineage>
</organism>
<dbReference type="RefSeq" id="WP_194514397.1">
    <property type="nucleotide sequence ID" value="NZ_JADIXP010000022.1"/>
</dbReference>
<protein>
    <submittedName>
        <fullName evidence="1">Uncharacterized protein</fullName>
    </submittedName>
</protein>
<accession>A0ABD4KGM3</accession>
<dbReference type="AlphaFoldDB" id="A0ABD4KGM3"/>
<dbReference type="Proteomes" id="UP000628560">
    <property type="component" value="Unassembled WGS sequence"/>
</dbReference>
<comment type="caution">
    <text evidence="1">The sequence shown here is derived from an EMBL/GenBank/DDBJ whole genome shotgun (WGS) entry which is preliminary data.</text>
</comment>
<gene>
    <name evidence="1" type="ORF">ISP11_22275</name>
</gene>
<sequence>MVMASMEAMLEAAGDAVMDAGASAMTGLESAGTDVLNFIGMGDSSGAAAAKAATSSDSLMNSLASGNSASDIAADDAGTAALNNSSSFAGLKDWTMKGLNKVMPDIMKSAMAPKPHQYAPLGGSGHGIQTNASSSGQVINELGKAVGGDPLQGLAGFKNLL</sequence>
<proteinExistence type="predicted"/>
<evidence type="ECO:0000313" key="1">
    <source>
        <dbReference type="EMBL" id="MBF4180588.1"/>
    </source>
</evidence>
<dbReference type="EMBL" id="JADIXP010000022">
    <property type="protein sequence ID" value="MBF4180588.1"/>
    <property type="molecule type" value="Genomic_DNA"/>
</dbReference>
<name>A0ABD4KGM3_9ENTR</name>